<dbReference type="Proteomes" id="UP000003915">
    <property type="component" value="Unassembled WGS sequence"/>
</dbReference>
<evidence type="ECO:0000313" key="2">
    <source>
        <dbReference type="Proteomes" id="UP000003915"/>
    </source>
</evidence>
<evidence type="ECO:0000313" key="1">
    <source>
        <dbReference type="EMBL" id="EHC86417.1"/>
    </source>
</evidence>
<proteinExistence type="predicted"/>
<gene>
    <name evidence="1" type="ORF">LTSEUGA_5055</name>
</gene>
<feature type="non-terminal residue" evidence="1">
    <location>
        <position position="1"/>
    </location>
</feature>
<protein>
    <submittedName>
        <fullName evidence="1">Protein YhjJ, putative peptidase</fullName>
    </submittedName>
</protein>
<dbReference type="SUPFAM" id="SSF63411">
    <property type="entry name" value="LuxS/MPP-like metallohydrolase"/>
    <property type="match status" value="1"/>
</dbReference>
<reference evidence="1 2" key="1">
    <citation type="journal article" date="2011" name="BMC Genomics">
        <title>Genome sequencing reveals diversification of virulence factor content and possible host adaptation in distinct subpopulations of Salmonella enterica.</title>
        <authorList>
            <person name="den Bakker H.C."/>
            <person name="Moreno Switt A.I."/>
            <person name="Govoni G."/>
            <person name="Cummings C.A."/>
            <person name="Ranieri M.L."/>
            <person name="Degoricija L."/>
            <person name="Hoelzer K."/>
            <person name="Rodriguez-Rivera L.D."/>
            <person name="Brown S."/>
            <person name="Bolchacova E."/>
            <person name="Furtado M.R."/>
            <person name="Wiedmann M."/>
        </authorList>
    </citation>
    <scope>NUCLEOTIDE SEQUENCE [LARGE SCALE GENOMIC DNA]</scope>
    <source>
        <strain evidence="1 2">R8-3404</strain>
    </source>
</reference>
<dbReference type="GO" id="GO:0046872">
    <property type="term" value="F:metal ion binding"/>
    <property type="evidence" value="ECO:0007669"/>
    <property type="project" value="InterPro"/>
</dbReference>
<dbReference type="EMBL" id="AFCV01001276">
    <property type="protein sequence ID" value="EHC86417.1"/>
    <property type="molecule type" value="Genomic_DNA"/>
</dbReference>
<sequence length="198" mass="22324">ADLAREALFWHIQQELTKNNAKDIGLGFDCRVLFLRAQCAINIESPNDKLNTNLSLVANELAKVRDKGLSEEEFTALVAQKNLELQKLFATYARTDTDILTGQRMRSLQNQVVDIAPEQYQKLRQNFLNSLTVDMLNQNLRQQLSQEMALILLQPQGEPEFNMKALKATWDEIMVPTTAAAVEADEAHPEVTETPAAQ</sequence>
<name>A0A6C8GW05_SALET</name>
<organism evidence="1 2">
    <name type="scientific">Salmonella enterica subsp. enterica serovar Uganda str. R8-3404</name>
    <dbReference type="NCBI Taxonomy" id="913083"/>
    <lineage>
        <taxon>Bacteria</taxon>
        <taxon>Pseudomonadati</taxon>
        <taxon>Pseudomonadota</taxon>
        <taxon>Gammaproteobacteria</taxon>
        <taxon>Enterobacterales</taxon>
        <taxon>Enterobacteriaceae</taxon>
        <taxon>Salmonella</taxon>
    </lineage>
</organism>
<accession>A0A6C8GW05</accession>
<comment type="caution">
    <text evidence="1">The sequence shown here is derived from an EMBL/GenBank/DDBJ whole genome shotgun (WGS) entry which is preliminary data.</text>
</comment>
<dbReference type="InterPro" id="IPR011249">
    <property type="entry name" value="Metalloenz_LuxS/M16"/>
</dbReference>
<dbReference type="Gene3D" id="3.30.830.10">
    <property type="entry name" value="Metalloenzyme, LuxS/M16 peptidase-like"/>
    <property type="match status" value="1"/>
</dbReference>
<dbReference type="AlphaFoldDB" id="A0A6C8GW05"/>